<sequence>MNQLLKSALPAGNDISYRSQTELSNVLVPGLATVILMPPWLF</sequence>
<dbReference type="EMBL" id="OX458932">
    <property type="protein sequence ID" value="CAI9085890.1"/>
    <property type="molecule type" value="Genomic_DNA"/>
</dbReference>
<evidence type="ECO:0000313" key="1">
    <source>
        <dbReference type="EMBL" id="CAI9085890.1"/>
    </source>
</evidence>
<proteinExistence type="predicted"/>
<keyword evidence="2" id="KW-1185">Reference proteome</keyword>
<protein>
    <submittedName>
        <fullName evidence="1">Uncharacterized protein</fullName>
    </submittedName>
</protein>
<organism evidence="1 2">
    <name type="scientific">Candidatus Methylacidiphilum fumarolicum</name>
    <dbReference type="NCBI Taxonomy" id="591154"/>
    <lineage>
        <taxon>Bacteria</taxon>
        <taxon>Pseudomonadati</taxon>
        <taxon>Verrucomicrobiota</taxon>
        <taxon>Methylacidiphilae</taxon>
        <taxon>Methylacidiphilales</taxon>
        <taxon>Methylacidiphilaceae</taxon>
        <taxon>Methylacidiphilum (ex Ratnadevi et al. 2023)</taxon>
    </lineage>
</organism>
<accession>A0ABN8XF67</accession>
<reference evidence="1" key="1">
    <citation type="submission" date="2023-03" db="EMBL/GenBank/DDBJ databases">
        <authorList>
            <person name="Cremers G."/>
            <person name="Picone N."/>
        </authorList>
    </citation>
    <scope>NUCLEOTIDE SEQUENCE</scope>
    <source>
        <strain evidence="1">Sample_alias</strain>
    </source>
</reference>
<name>A0ABN8XF67_9BACT</name>
<dbReference type="Proteomes" id="UP001161497">
    <property type="component" value="Chromosome"/>
</dbReference>
<gene>
    <name evidence="1" type="ORF">MFUM_1550</name>
</gene>
<evidence type="ECO:0000313" key="2">
    <source>
        <dbReference type="Proteomes" id="UP001161497"/>
    </source>
</evidence>